<comment type="function">
    <text evidence="9">Required for endonucleolytic cleavage during polyadenylation-dependent pre-mRNA 3'-end formation.</text>
</comment>
<dbReference type="PANTHER" id="PTHR12755">
    <property type="entry name" value="CLEAVAGE/POLYADENYLATION FACTOR IA SUBUNIT CLP1P"/>
    <property type="match status" value="1"/>
</dbReference>
<proteinExistence type="inferred from homology"/>
<dbReference type="GO" id="GO:0006388">
    <property type="term" value="P:tRNA splicing, via endonucleolytic cleavage and ligation"/>
    <property type="evidence" value="ECO:0007669"/>
    <property type="project" value="TreeGrafter"/>
</dbReference>
<dbReference type="GO" id="GO:0051731">
    <property type="term" value="F:polynucleotide 5'-hydroxyl-kinase activity"/>
    <property type="evidence" value="ECO:0007669"/>
    <property type="project" value="InterPro"/>
</dbReference>
<dbReference type="HAMAP" id="MF_03035">
    <property type="entry name" value="Clp1"/>
    <property type="match status" value="1"/>
</dbReference>
<feature type="binding site" evidence="9">
    <location>
        <begin position="156"/>
        <end position="161"/>
    </location>
    <ligand>
        <name>ATP</name>
        <dbReference type="ChEBI" id="CHEBI:30616"/>
    </ligand>
</feature>
<dbReference type="STRING" id="196109.A0A136IMM6"/>
<dbReference type="InterPro" id="IPR027417">
    <property type="entry name" value="P-loop_NTPase"/>
</dbReference>
<dbReference type="EMBL" id="KQ964270">
    <property type="protein sequence ID" value="KXJ86203.1"/>
    <property type="molecule type" value="Genomic_DNA"/>
</dbReference>
<evidence type="ECO:0000256" key="6">
    <source>
        <dbReference type="ARBA" id="ARBA00022741"/>
    </source>
</evidence>
<feature type="binding site" evidence="9">
    <location>
        <position position="45"/>
    </location>
    <ligand>
        <name>ATP</name>
        <dbReference type="ChEBI" id="CHEBI:30616"/>
    </ligand>
</feature>
<feature type="domain" description="Clp1 N-terminal" evidence="11">
    <location>
        <begin position="39"/>
        <end position="136"/>
    </location>
</feature>
<comment type="function">
    <text evidence="1">Polynucleotide 5'-kinase involved in rRNA processing.</text>
</comment>
<dbReference type="InterPro" id="IPR010655">
    <property type="entry name" value="Clp1_C"/>
</dbReference>
<evidence type="ECO:0000256" key="2">
    <source>
        <dbReference type="ARBA" id="ARBA00004123"/>
    </source>
</evidence>
<dbReference type="Pfam" id="PF16575">
    <property type="entry name" value="CLP1_P"/>
    <property type="match status" value="1"/>
</dbReference>
<name>A0A136IMM6_9PEZI</name>
<evidence type="ECO:0000256" key="9">
    <source>
        <dbReference type="HAMAP-Rule" id="MF_03035"/>
    </source>
</evidence>
<keyword evidence="5 9" id="KW-0507">mRNA processing</keyword>
<dbReference type="Gene3D" id="2.40.30.330">
    <property type="entry name" value="Pre-mRNA cleavage complex subunit Clp1, C-terminal domain"/>
    <property type="match status" value="1"/>
</dbReference>
<dbReference type="OrthoDB" id="258143at2759"/>
<reference evidence="14" key="1">
    <citation type="submission" date="2016-02" db="EMBL/GenBank/DDBJ databases">
        <title>Draft genome sequence of Microdochium bolleyi, a fungal endophyte of beachgrass.</title>
        <authorList>
            <consortium name="DOE Joint Genome Institute"/>
            <person name="David A.S."/>
            <person name="May G."/>
            <person name="Haridas S."/>
            <person name="Lim J."/>
            <person name="Wang M."/>
            <person name="Labutti K."/>
            <person name="Lipzen A."/>
            <person name="Barry K."/>
            <person name="Grigoriev I.V."/>
        </authorList>
    </citation>
    <scope>NUCLEOTIDE SEQUENCE [LARGE SCALE GENOMIC DNA]</scope>
    <source>
        <strain evidence="14">J235TASD1</strain>
    </source>
</reference>
<dbReference type="InterPro" id="IPR032319">
    <property type="entry name" value="CLP1_P"/>
</dbReference>
<dbReference type="Gene3D" id="2.60.120.1030">
    <property type="entry name" value="Clp1, DNA binding domain"/>
    <property type="match status" value="1"/>
</dbReference>
<sequence>MSIPGIPGLGQIAHVDGPSLAASSSSAAAAAHAASQIQTLQPFWEYRFEVPHGSELTIKLVSGTAEKDGTELAPGTAYTFTAIKSKINTWHGCSLDVACPRGTFDAYTAEPSAADQTPSVSHVNLHFKLEGLRSRAAARHGSDSMGPRVLIVGPPNSGKTSLVRTLTGWATRMDRQPLVVSTDPSEGMLALPGTLSAAVFATLMDITTEWGSTPTSGPSPIPVKLPLSYYYGLERPEDNPRLYKRVCSSLSVSATARFSDDPDVRASGMLIDTPGFVASPAGGYDLLAHIVAEFSVNIIVVLGSERMTSDLQRRFGGGSGGSGHRTTLDEEVAVVGLDRSGGVVERDHMFMQQVREAAIREYFFGDTRNTLSPFTQQVDFAALSLWRISQDSPNDDDQDHTTPAGDTVTRVEPSLMMQNCTLAVMYASVHDSPDTIRDASVMGFAYVADVDEKRRKLRILAPVSARLGDRPLLWGSWPEPMVSLLG</sequence>
<dbReference type="GO" id="GO:0005524">
    <property type="term" value="F:ATP binding"/>
    <property type="evidence" value="ECO:0007669"/>
    <property type="project" value="UniProtKB-UniRule"/>
</dbReference>
<dbReference type="InterPro" id="IPR028606">
    <property type="entry name" value="Clp1"/>
</dbReference>
<dbReference type="Pfam" id="PF16573">
    <property type="entry name" value="CLP1_N"/>
    <property type="match status" value="1"/>
</dbReference>
<dbReference type="InterPro" id="IPR032324">
    <property type="entry name" value="Clp1_N"/>
</dbReference>
<dbReference type="InParanoid" id="A0A136IMM6"/>
<dbReference type="GO" id="GO:0005849">
    <property type="term" value="C:mRNA cleavage factor complex"/>
    <property type="evidence" value="ECO:0007669"/>
    <property type="project" value="UniProtKB-UniRule"/>
</dbReference>
<dbReference type="AlphaFoldDB" id="A0A136IMM6"/>
<dbReference type="FunCoup" id="A0A136IMM6">
    <property type="interactions" value="780"/>
</dbReference>
<keyword evidence="7 9" id="KW-0067">ATP-binding</keyword>
<evidence type="ECO:0000259" key="12">
    <source>
        <dbReference type="Pfam" id="PF16575"/>
    </source>
</evidence>
<protein>
    <recommendedName>
        <fullName evidence="4">Polynucleotide 5'-hydroxyl-kinase GRC3</fullName>
    </recommendedName>
    <alternativeName>
        <fullName evidence="3">Polynucleotide 5'-hydroxyl-kinase grc3</fullName>
    </alternativeName>
</protein>
<evidence type="ECO:0000313" key="13">
    <source>
        <dbReference type="EMBL" id="KXJ86203.1"/>
    </source>
</evidence>
<dbReference type="PANTHER" id="PTHR12755:SF6">
    <property type="entry name" value="POLYRIBONUCLEOTIDE 5'-HYDROXYL-KINASE CLP1"/>
    <property type="match status" value="1"/>
</dbReference>
<dbReference type="GO" id="GO:0031124">
    <property type="term" value="P:mRNA 3'-end processing"/>
    <property type="evidence" value="ECO:0007669"/>
    <property type="project" value="UniProtKB-UniRule"/>
</dbReference>
<comment type="similarity">
    <text evidence="9">Belongs to the Clp1 family. Clp1 subfamily.</text>
</comment>
<evidence type="ECO:0000256" key="7">
    <source>
        <dbReference type="ARBA" id="ARBA00022840"/>
    </source>
</evidence>
<evidence type="ECO:0000256" key="5">
    <source>
        <dbReference type="ARBA" id="ARBA00022664"/>
    </source>
</evidence>
<keyword evidence="8 9" id="KW-0539">Nucleus</keyword>
<evidence type="ECO:0000256" key="4">
    <source>
        <dbReference type="ARBA" id="ARBA00019824"/>
    </source>
</evidence>
<evidence type="ECO:0000256" key="8">
    <source>
        <dbReference type="ARBA" id="ARBA00023242"/>
    </source>
</evidence>
<evidence type="ECO:0000259" key="11">
    <source>
        <dbReference type="Pfam" id="PF16573"/>
    </source>
</evidence>
<dbReference type="Proteomes" id="UP000070501">
    <property type="component" value="Unassembled WGS sequence"/>
</dbReference>
<comment type="subunit">
    <text evidence="9">Component of a pre-mRNA cleavage factor complex. Interacts directly with PCF11.</text>
</comment>
<organism evidence="13 14">
    <name type="scientific">Microdochium bolleyi</name>
    <dbReference type="NCBI Taxonomy" id="196109"/>
    <lineage>
        <taxon>Eukaryota</taxon>
        <taxon>Fungi</taxon>
        <taxon>Dikarya</taxon>
        <taxon>Ascomycota</taxon>
        <taxon>Pezizomycotina</taxon>
        <taxon>Sordariomycetes</taxon>
        <taxon>Xylariomycetidae</taxon>
        <taxon>Xylariales</taxon>
        <taxon>Microdochiaceae</taxon>
        <taxon>Microdochium</taxon>
    </lineage>
</organism>
<evidence type="ECO:0000313" key="14">
    <source>
        <dbReference type="Proteomes" id="UP000070501"/>
    </source>
</evidence>
<dbReference type="SUPFAM" id="SSF52540">
    <property type="entry name" value="P-loop containing nucleoside triphosphate hydrolases"/>
    <property type="match status" value="1"/>
</dbReference>
<dbReference type="Gene3D" id="3.40.50.300">
    <property type="entry name" value="P-loop containing nucleotide triphosphate hydrolases"/>
    <property type="match status" value="1"/>
</dbReference>
<feature type="binding site" evidence="9">
    <location>
        <position position="84"/>
    </location>
    <ligand>
        <name>ATP</name>
        <dbReference type="ChEBI" id="CHEBI:30616"/>
    </ligand>
</feature>
<dbReference type="Pfam" id="PF06807">
    <property type="entry name" value="Clp1"/>
    <property type="match status" value="1"/>
</dbReference>
<gene>
    <name evidence="9" type="primary">CLP1</name>
    <name evidence="13" type="ORF">Micbo1qcDRAFT_168815</name>
</gene>
<evidence type="ECO:0000256" key="3">
    <source>
        <dbReference type="ARBA" id="ARBA00018706"/>
    </source>
</evidence>
<dbReference type="InterPro" id="IPR038238">
    <property type="entry name" value="Clp1_C_sf"/>
</dbReference>
<evidence type="ECO:0000259" key="10">
    <source>
        <dbReference type="Pfam" id="PF06807"/>
    </source>
</evidence>
<comment type="subcellular location">
    <subcellularLocation>
        <location evidence="2 9">Nucleus</location>
    </subcellularLocation>
</comment>
<feature type="domain" description="Clp1 P-loop" evidence="12">
    <location>
        <begin position="153"/>
        <end position="364"/>
    </location>
</feature>
<keyword evidence="14" id="KW-1185">Reference proteome</keyword>
<feature type="domain" description="Clp1 C-terminal" evidence="10">
    <location>
        <begin position="371"/>
        <end position="479"/>
    </location>
</feature>
<evidence type="ECO:0000256" key="1">
    <source>
        <dbReference type="ARBA" id="ARBA00003798"/>
    </source>
</evidence>
<dbReference type="InterPro" id="IPR038239">
    <property type="entry name" value="Clp1_N_sf"/>
</dbReference>
<dbReference type="InterPro" id="IPR045116">
    <property type="entry name" value="Clp1/Grc3"/>
</dbReference>
<keyword evidence="6 9" id="KW-0547">Nucleotide-binding</keyword>
<accession>A0A136IMM6</accession>